<dbReference type="Gramene" id="RZC43667">
    <property type="protein sequence ID" value="RZC43667"/>
    <property type="gene ID" value="C5167_036623"/>
</dbReference>
<gene>
    <name evidence="1" type="ORF">C5167_036623</name>
</gene>
<reference evidence="1 2" key="1">
    <citation type="journal article" date="2018" name="Science">
        <title>The opium poppy genome and morphinan production.</title>
        <authorList>
            <person name="Guo L."/>
            <person name="Winzer T."/>
            <person name="Yang X."/>
            <person name="Li Y."/>
            <person name="Ning Z."/>
            <person name="He Z."/>
            <person name="Teodor R."/>
            <person name="Lu Y."/>
            <person name="Bowser T.A."/>
            <person name="Graham I.A."/>
            <person name="Ye K."/>
        </authorList>
    </citation>
    <scope>NUCLEOTIDE SEQUENCE [LARGE SCALE GENOMIC DNA]</scope>
    <source>
        <strain evidence="2">cv. HN1</strain>
        <tissue evidence="1">Leaves</tissue>
    </source>
</reference>
<evidence type="ECO:0000313" key="1">
    <source>
        <dbReference type="EMBL" id="RZC43667.1"/>
    </source>
</evidence>
<protein>
    <submittedName>
        <fullName evidence="1">Uncharacterized protein</fullName>
    </submittedName>
</protein>
<dbReference type="Proteomes" id="UP000316621">
    <property type="component" value="Chromosome 1"/>
</dbReference>
<proteinExistence type="predicted"/>
<dbReference type="AlphaFoldDB" id="A0A4Y7I485"/>
<accession>A0A4Y7I485</accession>
<organism evidence="1 2">
    <name type="scientific">Papaver somniferum</name>
    <name type="common">Opium poppy</name>
    <dbReference type="NCBI Taxonomy" id="3469"/>
    <lineage>
        <taxon>Eukaryota</taxon>
        <taxon>Viridiplantae</taxon>
        <taxon>Streptophyta</taxon>
        <taxon>Embryophyta</taxon>
        <taxon>Tracheophyta</taxon>
        <taxon>Spermatophyta</taxon>
        <taxon>Magnoliopsida</taxon>
        <taxon>Ranunculales</taxon>
        <taxon>Papaveraceae</taxon>
        <taxon>Papaveroideae</taxon>
        <taxon>Papaver</taxon>
    </lineage>
</organism>
<dbReference type="EMBL" id="CM010715">
    <property type="protein sequence ID" value="RZC43667.1"/>
    <property type="molecule type" value="Genomic_DNA"/>
</dbReference>
<evidence type="ECO:0000313" key="2">
    <source>
        <dbReference type="Proteomes" id="UP000316621"/>
    </source>
</evidence>
<sequence length="144" mass="16789">MVISTLISFYLHHLIQRYHLIKSPEENWREIILLGGPPKTSQKFSGSRLVVVVVDDDVSDSFVIIRELLLLFLLIVVIINRSDEVSSVDLLLDRKESDDDEEGYMIRDIGSGAQELGLWFFCWYGTTPHMLCKKKERSRQYWLD</sequence>
<name>A0A4Y7I485_PAPSO</name>
<keyword evidence="2" id="KW-1185">Reference proteome</keyword>